<keyword evidence="5" id="KW-1185">Reference proteome</keyword>
<name>A0ABW3TKP5_9MICO</name>
<feature type="transmembrane region" description="Helical" evidence="2">
    <location>
        <begin position="371"/>
        <end position="392"/>
    </location>
</feature>
<evidence type="ECO:0000313" key="4">
    <source>
        <dbReference type="EMBL" id="MFD1201155.1"/>
    </source>
</evidence>
<dbReference type="EMBL" id="JBHTLY010000002">
    <property type="protein sequence ID" value="MFD1201155.1"/>
    <property type="molecule type" value="Genomic_DNA"/>
</dbReference>
<feature type="compositionally biased region" description="Polar residues" evidence="1">
    <location>
        <begin position="290"/>
        <end position="303"/>
    </location>
</feature>
<feature type="signal peptide" evidence="3">
    <location>
        <begin position="1"/>
        <end position="29"/>
    </location>
</feature>
<dbReference type="Proteomes" id="UP001597181">
    <property type="component" value="Unassembled WGS sequence"/>
</dbReference>
<keyword evidence="2" id="KW-1133">Transmembrane helix</keyword>
<evidence type="ECO:0000313" key="5">
    <source>
        <dbReference type="Proteomes" id="UP001597181"/>
    </source>
</evidence>
<accession>A0ABW3TKP5</accession>
<evidence type="ECO:0008006" key="6">
    <source>
        <dbReference type="Google" id="ProtNLM"/>
    </source>
</evidence>
<keyword evidence="2" id="KW-0812">Transmembrane</keyword>
<evidence type="ECO:0000256" key="2">
    <source>
        <dbReference type="SAM" id="Phobius"/>
    </source>
</evidence>
<comment type="caution">
    <text evidence="4">The sequence shown here is derived from an EMBL/GenBank/DDBJ whole genome shotgun (WGS) entry which is preliminary data.</text>
</comment>
<gene>
    <name evidence="4" type="ORF">ACFQ3U_04525</name>
</gene>
<sequence>MRASTGAARAMTLAACATALAVGSTVAGATGFGATGFGATGFGAAWLGATPAHAAHPNTVCSHWGPDGVGSHHVQVDWLAGRSFRVSIVDFTLRAATNGTGDAYVPLPLEPALRLSTSVVRTGAGLAVSDVSLSQAVALGPGAGGPYGQIDNYLGLPPAPWESATITDEGIKWLHDVDARSDADGVQTHPSDAATNAARAADSAGVLSFTVTVPDAAAGDIELVSGLTTTLTTGVLGVETETWSPGQVQAASVAGCSVTVEAVGQEPEPAEPGATGGTGEKPPGEANRPGSATQQRGTPSEQGTAPGAKQHGSADGPALPDRPEARESGRPGSAANDDAMNGTAPSDGSRPGAEPRSGSAEVASSGWQHPAAWLIGTAIAAVAGATLISMAARQHRSTRRQRH</sequence>
<dbReference type="RefSeq" id="WP_343957105.1">
    <property type="nucleotide sequence ID" value="NZ_BAAAKZ010000001.1"/>
</dbReference>
<proteinExistence type="predicted"/>
<feature type="chain" id="PRO_5046243597" description="Htaa protein" evidence="3">
    <location>
        <begin position="30"/>
        <end position="403"/>
    </location>
</feature>
<feature type="region of interest" description="Disordered" evidence="1">
    <location>
        <begin position="264"/>
        <end position="366"/>
    </location>
</feature>
<protein>
    <recommendedName>
        <fullName evidence="6">Htaa protein</fullName>
    </recommendedName>
</protein>
<keyword evidence="2" id="KW-0472">Membrane</keyword>
<evidence type="ECO:0000256" key="3">
    <source>
        <dbReference type="SAM" id="SignalP"/>
    </source>
</evidence>
<organism evidence="4 5">
    <name type="scientific">Leucobacter albus</name>
    <dbReference type="NCBI Taxonomy" id="272210"/>
    <lineage>
        <taxon>Bacteria</taxon>
        <taxon>Bacillati</taxon>
        <taxon>Actinomycetota</taxon>
        <taxon>Actinomycetes</taxon>
        <taxon>Micrococcales</taxon>
        <taxon>Microbacteriaceae</taxon>
        <taxon>Leucobacter</taxon>
    </lineage>
</organism>
<evidence type="ECO:0000256" key="1">
    <source>
        <dbReference type="SAM" id="MobiDB-lite"/>
    </source>
</evidence>
<keyword evidence="3" id="KW-0732">Signal</keyword>
<reference evidence="5" key="1">
    <citation type="journal article" date="2019" name="Int. J. Syst. Evol. Microbiol.">
        <title>The Global Catalogue of Microorganisms (GCM) 10K type strain sequencing project: providing services to taxonomists for standard genome sequencing and annotation.</title>
        <authorList>
            <consortium name="The Broad Institute Genomics Platform"/>
            <consortium name="The Broad Institute Genome Sequencing Center for Infectious Disease"/>
            <person name="Wu L."/>
            <person name="Ma J."/>
        </authorList>
    </citation>
    <scope>NUCLEOTIDE SEQUENCE [LARGE SCALE GENOMIC DNA]</scope>
    <source>
        <strain evidence="5">CCUG 50213</strain>
    </source>
</reference>